<protein>
    <submittedName>
        <fullName evidence="1">Uncharacterized protein</fullName>
    </submittedName>
</protein>
<sequence>MMIVECRQCADGTCAADGGCLVAAFAALEPNRLEQPERPEWILEAPEAFDAREIEALAVLSDAGLVPALVPPLAPVMPASGATTGPEPDDVFWPADTAYRDVG</sequence>
<comment type="caution">
    <text evidence="1">The sequence shown here is derived from an EMBL/GenBank/DDBJ whole genome shotgun (WGS) entry which is preliminary data.</text>
</comment>
<dbReference type="EMBL" id="JACBZP010000001">
    <property type="protein sequence ID" value="NYI68353.1"/>
    <property type="molecule type" value="Genomic_DNA"/>
</dbReference>
<proteinExistence type="predicted"/>
<reference evidence="1 2" key="1">
    <citation type="submission" date="2020-07" db="EMBL/GenBank/DDBJ databases">
        <title>Sequencing the genomes of 1000 actinobacteria strains.</title>
        <authorList>
            <person name="Klenk H.-P."/>
        </authorList>
    </citation>
    <scope>NUCLEOTIDE SEQUENCE [LARGE SCALE GENOMIC DNA]</scope>
    <source>
        <strain evidence="1 2">DSM 26341</strain>
    </source>
</reference>
<dbReference type="AlphaFoldDB" id="A0A7Z0D3T0"/>
<evidence type="ECO:0000313" key="1">
    <source>
        <dbReference type="EMBL" id="NYI68353.1"/>
    </source>
</evidence>
<organism evidence="1 2">
    <name type="scientific">Spelaeicoccus albus</name>
    <dbReference type="NCBI Taxonomy" id="1280376"/>
    <lineage>
        <taxon>Bacteria</taxon>
        <taxon>Bacillati</taxon>
        <taxon>Actinomycetota</taxon>
        <taxon>Actinomycetes</taxon>
        <taxon>Micrococcales</taxon>
        <taxon>Brevibacteriaceae</taxon>
        <taxon>Spelaeicoccus</taxon>
    </lineage>
</organism>
<dbReference type="Proteomes" id="UP000539111">
    <property type="component" value="Unassembled WGS sequence"/>
</dbReference>
<evidence type="ECO:0000313" key="2">
    <source>
        <dbReference type="Proteomes" id="UP000539111"/>
    </source>
</evidence>
<accession>A0A7Z0D3T0</accession>
<name>A0A7Z0D3T0_9MICO</name>
<dbReference type="RefSeq" id="WP_179428712.1">
    <property type="nucleotide sequence ID" value="NZ_JACBZP010000001.1"/>
</dbReference>
<keyword evidence="2" id="KW-1185">Reference proteome</keyword>
<gene>
    <name evidence="1" type="ORF">BJY26_002659</name>
</gene>